<dbReference type="RefSeq" id="WP_147015397.1">
    <property type="nucleotide sequence ID" value="NZ_VORB01000012.1"/>
</dbReference>
<dbReference type="Proteomes" id="UP000321168">
    <property type="component" value="Unassembled WGS sequence"/>
</dbReference>
<dbReference type="AlphaFoldDB" id="A0A5C6UYB2"/>
<comment type="caution">
    <text evidence="1">The sequence shown here is derived from an EMBL/GenBank/DDBJ whole genome shotgun (WGS) entry which is preliminary data.</text>
</comment>
<sequence length="158" mass="17599">MKKSIILNSFIVLGLSVASCTKEVKHLTPENQIPNNFSNQQALAMCEKYLAEQGVEHTTKKRPTAEYIRGIWISTEEIENGWKTVCRNQSGVCTMIIYPTAAIDPHVNQPDETNQAIQVTFNSVGPNGHYHGVSPVIESKKDENGTTTTHIFLNEDLN</sequence>
<dbReference type="EMBL" id="VORB01000012">
    <property type="protein sequence ID" value="TXC75625.1"/>
    <property type="molecule type" value="Genomic_DNA"/>
</dbReference>
<dbReference type="PROSITE" id="PS51257">
    <property type="entry name" value="PROKAR_LIPOPROTEIN"/>
    <property type="match status" value="1"/>
</dbReference>
<evidence type="ECO:0000313" key="1">
    <source>
        <dbReference type="EMBL" id="TXC75625.1"/>
    </source>
</evidence>
<dbReference type="OrthoDB" id="7457784at2"/>
<reference evidence="1 2" key="1">
    <citation type="submission" date="2019-08" db="EMBL/GenBank/DDBJ databases">
        <title>Genome of Luteibaculum oceani JCM 18817.</title>
        <authorList>
            <person name="Bowman J.P."/>
        </authorList>
    </citation>
    <scope>NUCLEOTIDE SEQUENCE [LARGE SCALE GENOMIC DNA]</scope>
    <source>
        <strain evidence="1 2">JCM 18817</strain>
    </source>
</reference>
<accession>A0A5C6UYB2</accession>
<keyword evidence="2" id="KW-1185">Reference proteome</keyword>
<evidence type="ECO:0008006" key="3">
    <source>
        <dbReference type="Google" id="ProtNLM"/>
    </source>
</evidence>
<gene>
    <name evidence="1" type="ORF">FRX97_11645</name>
</gene>
<proteinExistence type="predicted"/>
<protein>
    <recommendedName>
        <fullName evidence="3">Lipoprotein</fullName>
    </recommendedName>
</protein>
<name>A0A5C6UYB2_9FLAO</name>
<organism evidence="1 2">
    <name type="scientific">Luteibaculum oceani</name>
    <dbReference type="NCBI Taxonomy" id="1294296"/>
    <lineage>
        <taxon>Bacteria</taxon>
        <taxon>Pseudomonadati</taxon>
        <taxon>Bacteroidota</taxon>
        <taxon>Flavobacteriia</taxon>
        <taxon>Flavobacteriales</taxon>
        <taxon>Luteibaculaceae</taxon>
        <taxon>Luteibaculum</taxon>
    </lineage>
</organism>
<evidence type="ECO:0000313" key="2">
    <source>
        <dbReference type="Proteomes" id="UP000321168"/>
    </source>
</evidence>